<feature type="domain" description="Clr5" evidence="2">
    <location>
        <begin position="59"/>
        <end position="113"/>
    </location>
</feature>
<proteinExistence type="predicted"/>
<evidence type="ECO:0000259" key="2">
    <source>
        <dbReference type="Pfam" id="PF14420"/>
    </source>
</evidence>
<dbReference type="SUPFAM" id="SSF48452">
    <property type="entry name" value="TPR-like"/>
    <property type="match status" value="2"/>
</dbReference>
<dbReference type="EMBL" id="MU004247">
    <property type="protein sequence ID" value="KAF2663179.1"/>
    <property type="molecule type" value="Genomic_DNA"/>
</dbReference>
<dbReference type="AlphaFoldDB" id="A0A6A6TSY6"/>
<feature type="region of interest" description="Disordered" evidence="1">
    <location>
        <begin position="250"/>
        <end position="287"/>
    </location>
</feature>
<dbReference type="Pfam" id="PF14420">
    <property type="entry name" value="Clr5"/>
    <property type="match status" value="1"/>
</dbReference>
<sequence>MGTYYGLSSSPIIQPLDWREFTPRSAPLVTLADLNAPYAELSNRATTVKRRSKKAQTLSDSDWEPFKAKIIFLYLERRLKLGQVKRRIEDDHPGFTASLAQYKQILNRWEVSKNVREVEMQHIVKKMQIRKLIERGRDLRFYRRWNFGGSYKRKLVENRKIHRWMKENDIPHDELYYPTLGTDTPPNIDAETESEDGSPFSGSVIFQTPSTTTEGSGEERSPILSYIHQVSSDHGSFLSNDEFNRNSIAGASSNQTLRPPLHIRNHSSSSSMNSCPSSSSLEDQVQSREHNLHMLDLQRQFGATSLEEGKYRVAEEAFKTVVEGLAYCHGPENDATMCAQLELASAKQELGHYKEAEKICREVNNHRTAVLGLLHPDTLASMAQLTMVLADLGRMDDSEIMGKQVAELREQELGPEHRDTLKSKNDLVKLHLMRGRYEEAEELGEQLRATYTRTFGLDDRDALACTSNMAEAYSLQRKSDFAESLTLVMIDDYTRIHGHDHPLVLRSMSNLVVIYIEHEHPQLDKAADLGEALLRAQEGNFGCDHPDTLTTMNNLAYVYMEQGLLKKGEKMSMKALTIYDSGALGQNHPDAVLCLDTYACILERQDRLDEAIGQMARCIRLTDPKHPDRLEFVEKMDEWCRKLEARRAPRRRL</sequence>
<dbReference type="PANTHER" id="PTHR46082">
    <property type="entry name" value="ATP/GTP-BINDING PROTEIN-RELATED"/>
    <property type="match status" value="1"/>
</dbReference>
<accession>A0A6A6TSY6</accession>
<evidence type="ECO:0000313" key="3">
    <source>
        <dbReference type="EMBL" id="KAF2663179.1"/>
    </source>
</evidence>
<feature type="compositionally biased region" description="Low complexity" evidence="1">
    <location>
        <begin position="267"/>
        <end position="280"/>
    </location>
</feature>
<dbReference type="PANTHER" id="PTHR46082:SF11">
    <property type="entry name" value="AAA+ ATPASE DOMAIN-CONTAINING PROTEIN-RELATED"/>
    <property type="match status" value="1"/>
</dbReference>
<dbReference type="Gene3D" id="1.25.40.10">
    <property type="entry name" value="Tetratricopeptide repeat domain"/>
    <property type="match status" value="2"/>
</dbReference>
<organism evidence="3 4">
    <name type="scientific">Microthyrium microscopicum</name>
    <dbReference type="NCBI Taxonomy" id="703497"/>
    <lineage>
        <taxon>Eukaryota</taxon>
        <taxon>Fungi</taxon>
        <taxon>Dikarya</taxon>
        <taxon>Ascomycota</taxon>
        <taxon>Pezizomycotina</taxon>
        <taxon>Dothideomycetes</taxon>
        <taxon>Dothideomycetes incertae sedis</taxon>
        <taxon>Microthyriales</taxon>
        <taxon>Microthyriaceae</taxon>
        <taxon>Microthyrium</taxon>
    </lineage>
</organism>
<feature type="region of interest" description="Disordered" evidence="1">
    <location>
        <begin position="179"/>
        <end position="220"/>
    </location>
</feature>
<keyword evidence="4" id="KW-1185">Reference proteome</keyword>
<reference evidence="3" key="1">
    <citation type="journal article" date="2020" name="Stud. Mycol.">
        <title>101 Dothideomycetes genomes: a test case for predicting lifestyles and emergence of pathogens.</title>
        <authorList>
            <person name="Haridas S."/>
            <person name="Albert R."/>
            <person name="Binder M."/>
            <person name="Bloem J."/>
            <person name="Labutti K."/>
            <person name="Salamov A."/>
            <person name="Andreopoulos B."/>
            <person name="Baker S."/>
            <person name="Barry K."/>
            <person name="Bills G."/>
            <person name="Bluhm B."/>
            <person name="Cannon C."/>
            <person name="Castanera R."/>
            <person name="Culley D."/>
            <person name="Daum C."/>
            <person name="Ezra D."/>
            <person name="Gonzalez J."/>
            <person name="Henrissat B."/>
            <person name="Kuo A."/>
            <person name="Liang C."/>
            <person name="Lipzen A."/>
            <person name="Lutzoni F."/>
            <person name="Magnuson J."/>
            <person name="Mondo S."/>
            <person name="Nolan M."/>
            <person name="Ohm R."/>
            <person name="Pangilinan J."/>
            <person name="Park H.-J."/>
            <person name="Ramirez L."/>
            <person name="Alfaro M."/>
            <person name="Sun H."/>
            <person name="Tritt A."/>
            <person name="Yoshinaga Y."/>
            <person name="Zwiers L.-H."/>
            <person name="Turgeon B."/>
            <person name="Goodwin S."/>
            <person name="Spatafora J."/>
            <person name="Crous P."/>
            <person name="Grigoriev I."/>
        </authorList>
    </citation>
    <scope>NUCLEOTIDE SEQUENCE</scope>
    <source>
        <strain evidence="3">CBS 115976</strain>
    </source>
</reference>
<protein>
    <submittedName>
        <fullName evidence="3">TPR-like protein</fullName>
    </submittedName>
</protein>
<dbReference type="OrthoDB" id="5986190at2759"/>
<dbReference type="Pfam" id="PF13424">
    <property type="entry name" value="TPR_12"/>
    <property type="match status" value="2"/>
</dbReference>
<name>A0A6A6TSY6_9PEZI</name>
<dbReference type="InterPro" id="IPR011990">
    <property type="entry name" value="TPR-like_helical_dom_sf"/>
</dbReference>
<evidence type="ECO:0000313" key="4">
    <source>
        <dbReference type="Proteomes" id="UP000799302"/>
    </source>
</evidence>
<dbReference type="InterPro" id="IPR025676">
    <property type="entry name" value="Clr5_dom"/>
</dbReference>
<feature type="compositionally biased region" description="Polar residues" evidence="1">
    <location>
        <begin position="200"/>
        <end position="209"/>
    </location>
</feature>
<gene>
    <name evidence="3" type="ORF">BT63DRAFT_419243</name>
</gene>
<dbReference type="InterPro" id="IPR053137">
    <property type="entry name" value="NLR-like"/>
</dbReference>
<dbReference type="Proteomes" id="UP000799302">
    <property type="component" value="Unassembled WGS sequence"/>
</dbReference>
<evidence type="ECO:0000256" key="1">
    <source>
        <dbReference type="SAM" id="MobiDB-lite"/>
    </source>
</evidence>